<feature type="compositionally biased region" description="Polar residues" evidence="1">
    <location>
        <begin position="168"/>
        <end position="187"/>
    </location>
</feature>
<feature type="region of interest" description="Disordered" evidence="1">
    <location>
        <begin position="1"/>
        <end position="57"/>
    </location>
</feature>
<feature type="compositionally biased region" description="Low complexity" evidence="1">
    <location>
        <begin position="379"/>
        <end position="396"/>
    </location>
</feature>
<feature type="compositionally biased region" description="Polar residues" evidence="1">
    <location>
        <begin position="195"/>
        <end position="205"/>
    </location>
</feature>
<dbReference type="OrthoDB" id="2555519at2759"/>
<feature type="region of interest" description="Disordered" evidence="1">
    <location>
        <begin position="540"/>
        <end position="576"/>
    </location>
</feature>
<name>A0A061AKU8_RHOTO</name>
<dbReference type="PANTHER" id="PTHR38701">
    <property type="entry name" value="CHROMOSOME 8, WHOLE GENOME SHOTGUN SEQUENCE"/>
    <property type="match status" value="1"/>
</dbReference>
<dbReference type="EMBL" id="LK052938">
    <property type="protein sequence ID" value="CDR38210.1"/>
    <property type="molecule type" value="Genomic_DNA"/>
</dbReference>
<proteinExistence type="predicted"/>
<feature type="compositionally biased region" description="Low complexity" evidence="1">
    <location>
        <begin position="206"/>
        <end position="218"/>
    </location>
</feature>
<feature type="compositionally biased region" description="Low complexity" evidence="1">
    <location>
        <begin position="276"/>
        <end position="291"/>
    </location>
</feature>
<protein>
    <submittedName>
        <fullName evidence="2">RHTO0S03e05886g1_1</fullName>
    </submittedName>
</protein>
<feature type="region of interest" description="Disordered" evidence="1">
    <location>
        <begin position="597"/>
        <end position="678"/>
    </location>
</feature>
<feature type="compositionally biased region" description="Pro residues" evidence="1">
    <location>
        <begin position="436"/>
        <end position="446"/>
    </location>
</feature>
<dbReference type="AlphaFoldDB" id="A0A061AKU8"/>
<feature type="compositionally biased region" description="Polar residues" evidence="1">
    <location>
        <begin position="42"/>
        <end position="57"/>
    </location>
</feature>
<feature type="compositionally biased region" description="Low complexity" evidence="1">
    <location>
        <begin position="645"/>
        <end position="664"/>
    </location>
</feature>
<feature type="compositionally biased region" description="Polar residues" evidence="1">
    <location>
        <begin position="399"/>
        <end position="409"/>
    </location>
</feature>
<evidence type="ECO:0000313" key="2">
    <source>
        <dbReference type="EMBL" id="CDR38210.1"/>
    </source>
</evidence>
<sequence>MASPAPRPPERRRVLGSSTSSTSSPTASLPAARPIRARVDLSNVTTSPSTAHWTPSQPVRARVQLDGRGGVVASAPATPGGSCSPFARGVGNGGQGLAGSVRATLSPQVTGARGTSPVRSRSPDLNAARTLQARVPTTTTPRATPTARLAPAETPLLRGQSDPFPKVSSPSQNSTPTPISYLPSSVSVRRLHSPTLRSSPSTVGRASNASSSAESSASVPPLSTSPGSCASSPLTSPVLRGHSYDGSTFGATLSPPPEAYYDGSVGRKAGSAVRKMSGMSSASSASSADSGLLPPVSVSGDERFPFPSLSPTYSSPIHSPPLKSPSVKSVPSHATPTSGISRSPAISSSRTIKASLSASTSRPPVAASNPSNRHRHARSQSTTSTSSRSSALSSHSYDNHPSQAATWSHAQSPVASPSLPSARPPLAAIEWSTSPTPGPASPPAAPRPRLRTSSGSEGAISWSTGFVEREMDDQEKEAKVERRIADLEIRNASLLSINTSLERLKVKHTNEIRELRRKLRESIGGAGLAALRAQATKLVETEDGGGEHLDDSDDEADSDGEREDEPTWQELLDGDPTFSALAGTVEALIARAKRAVEYEPAGADVGGGRVLSTVEMEDRLRMEDGGGAEDEEEQSSGMGTSPELSRASTPATSPASSSAAVSSAEKGLGIRGWQRHPR</sequence>
<reference evidence="2" key="1">
    <citation type="journal article" date="2014" name="Genome Announc.">
        <title>Draft genome sequence of Rhodosporidium toruloides CECT1137, an oleaginous yeast of biotechnological interest.</title>
        <authorList>
            <person name="Morin N."/>
            <person name="Calcas X."/>
            <person name="Devillers H."/>
            <person name="Durrens P."/>
            <person name="Sherman D.J."/>
            <person name="Nicaud J.-M."/>
            <person name="Neuveglise C."/>
        </authorList>
    </citation>
    <scope>NUCLEOTIDE SEQUENCE</scope>
    <source>
        <strain evidence="2">CECT1137</strain>
    </source>
</reference>
<feature type="region of interest" description="Disordered" evidence="1">
    <location>
        <begin position="105"/>
        <end position="479"/>
    </location>
</feature>
<feature type="compositionally biased region" description="Low complexity" evidence="1">
    <location>
        <begin position="324"/>
        <end position="352"/>
    </location>
</feature>
<gene>
    <name evidence="2" type="ORF">RHTO0S_03e05886g</name>
</gene>
<accession>A0A061AKU8</accession>
<feature type="compositionally biased region" description="Low complexity" evidence="1">
    <location>
        <begin position="410"/>
        <end position="435"/>
    </location>
</feature>
<feature type="compositionally biased region" description="Low complexity" evidence="1">
    <location>
        <begin position="17"/>
        <end position="34"/>
    </location>
</feature>
<feature type="compositionally biased region" description="Low complexity" evidence="1">
    <location>
        <begin position="133"/>
        <end position="158"/>
    </location>
</feature>
<organism evidence="2">
    <name type="scientific">Rhodotorula toruloides</name>
    <name type="common">Yeast</name>
    <name type="synonym">Rhodosporidium toruloides</name>
    <dbReference type="NCBI Taxonomy" id="5286"/>
    <lineage>
        <taxon>Eukaryota</taxon>
        <taxon>Fungi</taxon>
        <taxon>Dikarya</taxon>
        <taxon>Basidiomycota</taxon>
        <taxon>Pucciniomycotina</taxon>
        <taxon>Microbotryomycetes</taxon>
        <taxon>Sporidiobolales</taxon>
        <taxon>Sporidiobolaceae</taxon>
        <taxon>Rhodotorula</taxon>
    </lineage>
</organism>
<feature type="compositionally biased region" description="Acidic residues" evidence="1">
    <location>
        <begin position="550"/>
        <end position="567"/>
    </location>
</feature>
<feature type="compositionally biased region" description="Polar residues" evidence="1">
    <location>
        <begin position="221"/>
        <end position="235"/>
    </location>
</feature>
<evidence type="ECO:0000256" key="1">
    <source>
        <dbReference type="SAM" id="MobiDB-lite"/>
    </source>
</evidence>
<dbReference type="PANTHER" id="PTHR38701:SF1">
    <property type="entry name" value="UP-REGULATED DURING SEPTATION PROTEIN 1 DOMAIN-CONTAINING PROTEIN"/>
    <property type="match status" value="1"/>
</dbReference>